<organism evidence="11 12">
    <name type="scientific">Rhodanobacter denitrificans</name>
    <dbReference type="NCBI Taxonomy" id="666685"/>
    <lineage>
        <taxon>Bacteria</taxon>
        <taxon>Pseudomonadati</taxon>
        <taxon>Pseudomonadota</taxon>
        <taxon>Gammaproteobacteria</taxon>
        <taxon>Lysobacterales</taxon>
        <taxon>Rhodanobacteraceae</taxon>
        <taxon>Rhodanobacter</taxon>
    </lineage>
</organism>
<dbReference type="InterPro" id="IPR038770">
    <property type="entry name" value="Na+/solute_symporter_sf"/>
</dbReference>
<accession>A0A368KI79</accession>
<evidence type="ECO:0000256" key="6">
    <source>
        <dbReference type="ARBA" id="ARBA00022989"/>
    </source>
</evidence>
<feature type="transmembrane region" description="Helical" evidence="9">
    <location>
        <begin position="220"/>
        <end position="237"/>
    </location>
</feature>
<evidence type="ECO:0000313" key="12">
    <source>
        <dbReference type="Proteomes" id="UP000252387"/>
    </source>
</evidence>
<feature type="transmembrane region" description="Helical" evidence="9">
    <location>
        <begin position="424"/>
        <end position="445"/>
    </location>
</feature>
<feature type="transmembrane region" description="Helical" evidence="9">
    <location>
        <begin position="465"/>
        <end position="483"/>
    </location>
</feature>
<protein>
    <submittedName>
        <fullName evidence="11">Cation:proton antiporter</fullName>
    </submittedName>
</protein>
<keyword evidence="5 9" id="KW-0812">Transmembrane</keyword>
<feature type="transmembrane region" description="Helical" evidence="9">
    <location>
        <begin position="6"/>
        <end position="24"/>
    </location>
</feature>
<sequence>MHEIGFIRDLAVVMLVAGATTIVFQRLRQPVLLGYILAGVLIGPHTPGMLVADPRAIDDISNLGVVLLMFTLGLEFSVRKLREVGIGVLAVAVGEVGLMLWFGIGAGQLFGWKGMDALFLGAIISLSSTMVATRTLAENGQQQQPFAKPVVGLLVAEDLLAIVMLTLLTAIAIGGSTLAETAFTLIGHLGLFVVVAMILGLLLLPRLVDYVAGFGRDETLLVSVLGICFGASLLAAWMGFSMALGAFLAGAVVAESRSVGRVLPLVEPLRDMFAALFFVAIGLKIDPAMLWQYALPALAIAALVIVGKTLACGLGVFLVGHEARTSFRAGLSMAQIGEFSFVIATLGLSLGVISDFLYPIAVAVSVVCMAASPYLNRSADGLADRLRRITPRSVRLLAASYSGWLENLMPVNENSALAAIFRRLLWHIAVNVLLVVTLFVIGAYINAHNWSWFTQIGIERDLRHTLIWACALFLSLPMLIAVYRKAEALGMLLAEIGIRERLAGSYTQGIRNVLARVIPLATLLALGLLVSALGSAILPPRGIAVTLVVLGVVLAVVSWRGLVRIHARLQAALKETLEKPEPPPGSSGPT</sequence>
<dbReference type="RefSeq" id="WP_114340915.1">
    <property type="nucleotide sequence ID" value="NZ_QFWQ01000003.1"/>
</dbReference>
<evidence type="ECO:0000256" key="7">
    <source>
        <dbReference type="ARBA" id="ARBA00023065"/>
    </source>
</evidence>
<evidence type="ECO:0000259" key="10">
    <source>
        <dbReference type="Pfam" id="PF00999"/>
    </source>
</evidence>
<dbReference type="OrthoDB" id="9781411at2"/>
<feature type="transmembrane region" description="Helical" evidence="9">
    <location>
        <begin position="117"/>
        <end position="137"/>
    </location>
</feature>
<dbReference type="GO" id="GO:1902600">
    <property type="term" value="P:proton transmembrane transport"/>
    <property type="evidence" value="ECO:0007669"/>
    <property type="project" value="InterPro"/>
</dbReference>
<dbReference type="PANTHER" id="PTHR42751:SF3">
    <property type="entry name" value="SODIUM_GLUTAMATE SYMPORTER"/>
    <property type="match status" value="1"/>
</dbReference>
<dbReference type="Gene3D" id="1.20.1530.20">
    <property type="match status" value="1"/>
</dbReference>
<dbReference type="InterPro" id="IPR006153">
    <property type="entry name" value="Cation/H_exchanger_TM"/>
</dbReference>
<feature type="transmembrane region" description="Helical" evidence="9">
    <location>
        <begin position="85"/>
        <end position="111"/>
    </location>
</feature>
<evidence type="ECO:0000256" key="3">
    <source>
        <dbReference type="ARBA" id="ARBA00022448"/>
    </source>
</evidence>
<name>A0A368KI79_9GAMM</name>
<evidence type="ECO:0000256" key="5">
    <source>
        <dbReference type="ARBA" id="ARBA00022692"/>
    </source>
</evidence>
<evidence type="ECO:0000256" key="1">
    <source>
        <dbReference type="ARBA" id="ARBA00004141"/>
    </source>
</evidence>
<feature type="transmembrane region" description="Helical" evidence="9">
    <location>
        <begin position="543"/>
        <end position="563"/>
    </location>
</feature>
<feature type="transmembrane region" description="Helical" evidence="9">
    <location>
        <begin position="517"/>
        <end position="537"/>
    </location>
</feature>
<dbReference type="GO" id="GO:0015297">
    <property type="term" value="F:antiporter activity"/>
    <property type="evidence" value="ECO:0007669"/>
    <property type="project" value="UniProtKB-KW"/>
</dbReference>
<keyword evidence="6 9" id="KW-1133">Transmembrane helix</keyword>
<dbReference type="GO" id="GO:0016020">
    <property type="term" value="C:membrane"/>
    <property type="evidence" value="ECO:0007669"/>
    <property type="project" value="UniProtKB-SubCell"/>
</dbReference>
<evidence type="ECO:0000256" key="4">
    <source>
        <dbReference type="ARBA" id="ARBA00022449"/>
    </source>
</evidence>
<keyword evidence="12" id="KW-1185">Reference proteome</keyword>
<dbReference type="EMBL" id="QFWQ01000003">
    <property type="protein sequence ID" value="RCS30836.1"/>
    <property type="molecule type" value="Genomic_DNA"/>
</dbReference>
<comment type="similarity">
    <text evidence="2">Belongs to the monovalent cation:proton antiporter 2 (CPA2) transporter (TC 2.A.37) family.</text>
</comment>
<dbReference type="Proteomes" id="UP000252387">
    <property type="component" value="Unassembled WGS sequence"/>
</dbReference>
<feature type="transmembrane region" description="Helical" evidence="9">
    <location>
        <begin position="31"/>
        <end position="48"/>
    </location>
</feature>
<feature type="transmembrane region" description="Helical" evidence="9">
    <location>
        <begin position="149"/>
        <end position="173"/>
    </location>
</feature>
<keyword evidence="4" id="KW-0050">Antiport</keyword>
<comment type="subcellular location">
    <subcellularLocation>
        <location evidence="1">Membrane</location>
        <topology evidence="1">Multi-pass membrane protein</topology>
    </subcellularLocation>
</comment>
<dbReference type="PANTHER" id="PTHR42751">
    <property type="entry name" value="SODIUM/HYDROGEN EXCHANGER FAMILY/TRKA DOMAIN PROTEIN"/>
    <property type="match status" value="1"/>
</dbReference>
<feature type="transmembrane region" description="Helical" evidence="9">
    <location>
        <begin position="297"/>
        <end position="319"/>
    </location>
</feature>
<keyword evidence="8 9" id="KW-0472">Membrane</keyword>
<feature type="transmembrane region" description="Helical" evidence="9">
    <location>
        <begin position="185"/>
        <end position="208"/>
    </location>
</feature>
<evidence type="ECO:0000256" key="9">
    <source>
        <dbReference type="SAM" id="Phobius"/>
    </source>
</evidence>
<dbReference type="Pfam" id="PF00999">
    <property type="entry name" value="Na_H_Exchanger"/>
    <property type="match status" value="1"/>
</dbReference>
<evidence type="ECO:0000256" key="8">
    <source>
        <dbReference type="ARBA" id="ARBA00023136"/>
    </source>
</evidence>
<feature type="transmembrane region" description="Helical" evidence="9">
    <location>
        <begin position="331"/>
        <end position="350"/>
    </location>
</feature>
<gene>
    <name evidence="11" type="ORF">DEO45_03470</name>
</gene>
<feature type="domain" description="Cation/H+ exchanger transmembrane" evidence="10">
    <location>
        <begin position="14"/>
        <end position="375"/>
    </location>
</feature>
<evidence type="ECO:0000256" key="2">
    <source>
        <dbReference type="ARBA" id="ARBA00005551"/>
    </source>
</evidence>
<keyword evidence="7" id="KW-0406">Ion transport</keyword>
<reference evidence="11 12" key="1">
    <citation type="submission" date="2018-05" db="EMBL/GenBank/DDBJ databases">
        <title>Draft genome sequence of Rhodanobacter denitrificans Yn1 isolated from gold copper mine.</title>
        <authorList>
            <person name="Yang N."/>
            <person name="Mazhar H.S."/>
            <person name="Rensing C."/>
        </authorList>
    </citation>
    <scope>NUCLEOTIDE SEQUENCE [LARGE SCALE GENOMIC DNA]</scope>
    <source>
        <strain evidence="11 12">Yn1</strain>
    </source>
</reference>
<dbReference type="AlphaFoldDB" id="A0A368KI79"/>
<feature type="transmembrane region" description="Helical" evidence="9">
    <location>
        <begin position="356"/>
        <end position="375"/>
    </location>
</feature>
<feature type="transmembrane region" description="Helical" evidence="9">
    <location>
        <begin position="60"/>
        <end position="78"/>
    </location>
</feature>
<comment type="caution">
    <text evidence="11">The sequence shown here is derived from an EMBL/GenBank/DDBJ whole genome shotgun (WGS) entry which is preliminary data.</text>
</comment>
<keyword evidence="3" id="KW-0813">Transport</keyword>
<proteinExistence type="inferred from homology"/>
<evidence type="ECO:0000313" key="11">
    <source>
        <dbReference type="EMBL" id="RCS30836.1"/>
    </source>
</evidence>